<evidence type="ECO:0000259" key="7">
    <source>
        <dbReference type="PROSITE" id="PS50110"/>
    </source>
</evidence>
<dbReference type="InterPro" id="IPR011006">
    <property type="entry name" value="CheY-like_superfamily"/>
</dbReference>
<dbReference type="PROSITE" id="PS50109">
    <property type="entry name" value="HIS_KIN"/>
    <property type="match status" value="1"/>
</dbReference>
<dbReference type="EMBL" id="CBMI010002570">
    <property type="protein sequence ID" value="CEG04984.1"/>
    <property type="molecule type" value="Genomic_DNA"/>
</dbReference>
<keyword evidence="4" id="KW-0418">Kinase</keyword>
<dbReference type="PROSITE" id="PS50110">
    <property type="entry name" value="RESPONSE_REGULATORY"/>
    <property type="match status" value="1"/>
</dbReference>
<dbReference type="GO" id="GO:0000155">
    <property type="term" value="F:phosphorelay sensor kinase activity"/>
    <property type="evidence" value="ECO:0007669"/>
    <property type="project" value="TreeGrafter"/>
</dbReference>
<keyword evidence="5" id="KW-0597">Phosphoprotein</keyword>
<dbReference type="Pfam" id="PF02518">
    <property type="entry name" value="HATPase_c"/>
    <property type="match status" value="1"/>
</dbReference>
<evidence type="ECO:0000256" key="4">
    <source>
        <dbReference type="ARBA" id="ARBA00022777"/>
    </source>
</evidence>
<feature type="domain" description="Histidine kinase" evidence="6">
    <location>
        <begin position="50"/>
        <end position="122"/>
    </location>
</feature>
<evidence type="ECO:0000256" key="5">
    <source>
        <dbReference type="PROSITE-ProRule" id="PRU00169"/>
    </source>
</evidence>
<dbReference type="GO" id="GO:0009927">
    <property type="term" value="F:histidine phosphotransfer kinase activity"/>
    <property type="evidence" value="ECO:0007669"/>
    <property type="project" value="TreeGrafter"/>
</dbReference>
<evidence type="ECO:0000259" key="6">
    <source>
        <dbReference type="PROSITE" id="PS50109"/>
    </source>
</evidence>
<dbReference type="SUPFAM" id="SSF52172">
    <property type="entry name" value="CheY-like"/>
    <property type="match status" value="1"/>
</dbReference>
<dbReference type="Gene3D" id="3.40.50.2300">
    <property type="match status" value="1"/>
</dbReference>
<dbReference type="SMART" id="SM00387">
    <property type="entry name" value="HATPase_c"/>
    <property type="match status" value="1"/>
</dbReference>
<evidence type="ECO:0000256" key="3">
    <source>
        <dbReference type="ARBA" id="ARBA00022679"/>
    </source>
</evidence>
<dbReference type="InterPro" id="IPR004358">
    <property type="entry name" value="Sig_transdc_His_kin-like_C"/>
</dbReference>
<name>A0A090MD03_9HYPO</name>
<dbReference type="EC" id="2.7.13.3" evidence="2"/>
<dbReference type="SUPFAM" id="SSF55874">
    <property type="entry name" value="ATPase domain of HSP90 chaperone/DNA topoisomerase II/histidine kinase"/>
    <property type="match status" value="1"/>
</dbReference>
<organism evidence="8">
    <name type="scientific">Fusarium clavum</name>
    <dbReference type="NCBI Taxonomy" id="2594811"/>
    <lineage>
        <taxon>Eukaryota</taxon>
        <taxon>Fungi</taxon>
        <taxon>Dikarya</taxon>
        <taxon>Ascomycota</taxon>
        <taxon>Pezizomycotina</taxon>
        <taxon>Sordariomycetes</taxon>
        <taxon>Hypocreomycetidae</taxon>
        <taxon>Hypocreales</taxon>
        <taxon>Nectriaceae</taxon>
        <taxon>Fusarium</taxon>
        <taxon>Fusarium incarnatum-equiseti species complex</taxon>
    </lineage>
</organism>
<dbReference type="PRINTS" id="PR00344">
    <property type="entry name" value="BCTRLSENSOR"/>
</dbReference>
<dbReference type="Gene3D" id="3.30.565.10">
    <property type="entry name" value="Histidine kinase-like ATPase, C-terminal domain"/>
    <property type="match status" value="1"/>
</dbReference>
<feature type="domain" description="Response regulatory" evidence="7">
    <location>
        <begin position="322"/>
        <end position="443"/>
    </location>
</feature>
<protein>
    <recommendedName>
        <fullName evidence="2">histidine kinase</fullName>
        <ecNumber evidence="2">2.7.13.3</ecNumber>
    </recommendedName>
</protein>
<keyword evidence="3" id="KW-0808">Transferase</keyword>
<dbReference type="InterPro" id="IPR005467">
    <property type="entry name" value="His_kinase_dom"/>
</dbReference>
<dbReference type="PANTHER" id="PTHR43047">
    <property type="entry name" value="TWO-COMPONENT HISTIDINE PROTEIN KINASE"/>
    <property type="match status" value="1"/>
</dbReference>
<gene>
    <name evidence="8" type="ORF">BN850_0086660</name>
</gene>
<dbReference type="GO" id="GO:0005886">
    <property type="term" value="C:plasma membrane"/>
    <property type="evidence" value="ECO:0007669"/>
    <property type="project" value="TreeGrafter"/>
</dbReference>
<dbReference type="InterPro" id="IPR003594">
    <property type="entry name" value="HATPase_dom"/>
</dbReference>
<reference evidence="8" key="1">
    <citation type="submission" date="2013-05" db="EMBL/GenBank/DDBJ databases">
        <title>Draft genome sequences of six wheat associated Fusarium spp. isolates.</title>
        <authorList>
            <person name="Moolhuijzen P.M."/>
            <person name="Manners J.M."/>
            <person name="Wilcox S."/>
            <person name="Bellgard M.I."/>
            <person name="Gardiner D.M."/>
        </authorList>
    </citation>
    <scope>NUCLEOTIDE SEQUENCE</scope>
    <source>
        <strain evidence="8">CS3069</strain>
    </source>
</reference>
<dbReference type="InterPro" id="IPR001789">
    <property type="entry name" value="Sig_transdc_resp-reg_receiver"/>
</dbReference>
<evidence type="ECO:0000256" key="2">
    <source>
        <dbReference type="ARBA" id="ARBA00012438"/>
    </source>
</evidence>
<proteinExistence type="predicted"/>
<feature type="modified residue" description="4-aspartylphosphate" evidence="5">
    <location>
        <position position="373"/>
    </location>
</feature>
<dbReference type="PANTHER" id="PTHR43047:SF72">
    <property type="entry name" value="OSMOSENSING HISTIDINE PROTEIN KINASE SLN1"/>
    <property type="match status" value="1"/>
</dbReference>
<sequence>MDLPLGMGIGYELLDSGSVPRNSSSFTILSGFWNSWHYQPENAISEERTVTLVIEDTGRGISEEFLRNDVFKPFSQEDQLSTGTGLGLSFVQRITAQLGGSISITSQVSGGTKVTVSLPMTLISVSSSHESSADKDKSVKGQGTCRDLRARVVNAAEHLGHPPSPRLLAGDAMLETLCRDHIGLRLCTTADAEQLAPDVLIVTNPAIYDLSSSVTSWREVPVLVVCPNALVVHKYELACKLAGQTRLHDFVSQLLTPWKLERAISRVMGFWAESQDTPQISAPMPLPSPSDTTPLGQPMTPGIVGSPFGTLTTAEDYFHTPQFLLVEDNPVNLKIHICFMKKLKQPYQTAANGEEAVASYKGNPGLFSCVLMDISMPVMDGLEATRQIRAFERYNNIPTTLVLAITGLGSESTRDEATRSGVDFFVTKPAKLKALEEILKSRGLAV</sequence>
<accession>A0A090MD03</accession>
<comment type="caution">
    <text evidence="8">The sequence shown here is derived from an EMBL/GenBank/DDBJ whole genome shotgun (WGS) entry which is preliminary data.</text>
</comment>
<dbReference type="CDD" id="cd17546">
    <property type="entry name" value="REC_hyHK_CKI1_RcsC-like"/>
    <property type="match status" value="1"/>
</dbReference>
<evidence type="ECO:0000313" key="8">
    <source>
        <dbReference type="EMBL" id="CEG04984.1"/>
    </source>
</evidence>
<dbReference type="AlphaFoldDB" id="A0A090MD03"/>
<dbReference type="Pfam" id="PF00072">
    <property type="entry name" value="Response_reg"/>
    <property type="match status" value="1"/>
</dbReference>
<dbReference type="InterPro" id="IPR036890">
    <property type="entry name" value="HATPase_C_sf"/>
</dbReference>
<comment type="catalytic activity">
    <reaction evidence="1">
        <text>ATP + protein L-histidine = ADP + protein N-phospho-L-histidine.</text>
        <dbReference type="EC" id="2.7.13.3"/>
    </reaction>
</comment>
<evidence type="ECO:0000256" key="1">
    <source>
        <dbReference type="ARBA" id="ARBA00000085"/>
    </source>
</evidence>
<dbReference type="SMART" id="SM00448">
    <property type="entry name" value="REC"/>
    <property type="match status" value="1"/>
</dbReference>